<keyword evidence="4" id="KW-0677">Repeat</keyword>
<dbReference type="InterPro" id="IPR000884">
    <property type="entry name" value="TSP1_rpt"/>
</dbReference>
<evidence type="ECO:0000256" key="5">
    <source>
        <dbReference type="ARBA" id="ARBA00023145"/>
    </source>
</evidence>
<accession>A0A0N5CQC3</accession>
<dbReference type="GO" id="GO:0006508">
    <property type="term" value="P:proteolysis"/>
    <property type="evidence" value="ECO:0007669"/>
    <property type="project" value="TreeGrafter"/>
</dbReference>
<reference evidence="8" key="1">
    <citation type="submission" date="2017-02" db="UniProtKB">
        <authorList>
            <consortium name="WormBaseParasite"/>
        </authorList>
    </citation>
    <scope>IDENTIFICATION</scope>
</reference>
<gene>
    <name evidence="6" type="ORF">TCLT_LOCUS2424</name>
</gene>
<sequence>MVTFQCSTTCGRGVRKRLVSCVNSESRTVASKYCDSAKRPIDSHRCRMAHCPRWKTGKWSMCSVTCGRGTRSREVTCQKGRRTHLPDTECAKLAKPLENSVCMMMSCPAYHWIATSWSKCSDPCKKSDQHRRIYCVSNLGKRAAPKMCSNETAPETARPCPVTDCLYYWVPGPWSTVCFVLYSKALL</sequence>
<keyword evidence="2" id="KW-0964">Secreted</keyword>
<proteinExistence type="predicted"/>
<evidence type="ECO:0000256" key="2">
    <source>
        <dbReference type="ARBA" id="ARBA00022525"/>
    </source>
</evidence>
<reference evidence="6 7" key="2">
    <citation type="submission" date="2018-11" db="EMBL/GenBank/DDBJ databases">
        <authorList>
            <consortium name="Pathogen Informatics"/>
        </authorList>
    </citation>
    <scope>NUCLEOTIDE SEQUENCE [LARGE SCALE GENOMIC DNA]</scope>
</reference>
<keyword evidence="3" id="KW-0732">Signal</keyword>
<evidence type="ECO:0000313" key="6">
    <source>
        <dbReference type="EMBL" id="VDM98369.1"/>
    </source>
</evidence>
<evidence type="ECO:0000256" key="3">
    <source>
        <dbReference type="ARBA" id="ARBA00022729"/>
    </source>
</evidence>
<keyword evidence="7" id="KW-1185">Reference proteome</keyword>
<dbReference type="FunFam" id="2.20.100.10:FF:000005">
    <property type="entry name" value="ADAM metallopeptidase with thrombospondin type 1 motif 9"/>
    <property type="match status" value="1"/>
</dbReference>
<dbReference type="EMBL" id="UYYF01000495">
    <property type="protein sequence ID" value="VDM98369.1"/>
    <property type="molecule type" value="Genomic_DNA"/>
</dbReference>
<evidence type="ECO:0000313" key="7">
    <source>
        <dbReference type="Proteomes" id="UP000276776"/>
    </source>
</evidence>
<organism evidence="8">
    <name type="scientific">Thelazia callipaeda</name>
    <name type="common">Oriental eyeworm</name>
    <name type="synonym">Parasitic nematode</name>
    <dbReference type="NCBI Taxonomy" id="103827"/>
    <lineage>
        <taxon>Eukaryota</taxon>
        <taxon>Metazoa</taxon>
        <taxon>Ecdysozoa</taxon>
        <taxon>Nematoda</taxon>
        <taxon>Chromadorea</taxon>
        <taxon>Rhabditida</taxon>
        <taxon>Spirurina</taxon>
        <taxon>Spiruromorpha</taxon>
        <taxon>Thelazioidea</taxon>
        <taxon>Thelaziidae</taxon>
        <taxon>Thelazia</taxon>
    </lineage>
</organism>
<dbReference type="InterPro" id="IPR050439">
    <property type="entry name" value="ADAMTS_ADAMTS-like"/>
</dbReference>
<dbReference type="PROSITE" id="PS50092">
    <property type="entry name" value="TSP1"/>
    <property type="match status" value="2"/>
</dbReference>
<comment type="subcellular location">
    <subcellularLocation>
        <location evidence="1">Secreted</location>
    </subcellularLocation>
</comment>
<name>A0A0N5CQC3_THECL</name>
<dbReference type="SMART" id="SM00209">
    <property type="entry name" value="TSP1"/>
    <property type="match status" value="3"/>
</dbReference>
<dbReference type="Pfam" id="PF19030">
    <property type="entry name" value="TSP1_ADAMTS"/>
    <property type="match status" value="3"/>
</dbReference>
<dbReference type="PANTHER" id="PTHR13723">
    <property type="entry name" value="ADAMTS A DISINTEGRIN AND METALLOPROTEASE WITH THROMBOSPONDIN MOTIFS PROTEASE"/>
    <property type="match status" value="1"/>
</dbReference>
<dbReference type="FunFam" id="2.20.100.10:FF:000010">
    <property type="entry name" value="ADAM metallopeptidase with thrombospondin type 1 motif 9"/>
    <property type="match status" value="1"/>
</dbReference>
<dbReference type="Proteomes" id="UP000276776">
    <property type="component" value="Unassembled WGS sequence"/>
</dbReference>
<dbReference type="AlphaFoldDB" id="A0A0N5CQC3"/>
<dbReference type="OMA" id="VICERSH"/>
<dbReference type="GO" id="GO:0009653">
    <property type="term" value="P:anatomical structure morphogenesis"/>
    <property type="evidence" value="ECO:0007669"/>
    <property type="project" value="UniProtKB-ARBA"/>
</dbReference>
<dbReference type="InterPro" id="IPR036383">
    <property type="entry name" value="TSP1_rpt_sf"/>
</dbReference>
<dbReference type="STRING" id="103827.A0A0N5CQC3"/>
<keyword evidence="5" id="KW-0865">Zymogen</keyword>
<dbReference type="GO" id="GO:0005576">
    <property type="term" value="C:extracellular region"/>
    <property type="evidence" value="ECO:0007669"/>
    <property type="project" value="UniProtKB-SubCell"/>
</dbReference>
<dbReference type="SUPFAM" id="SSF82895">
    <property type="entry name" value="TSP-1 type 1 repeat"/>
    <property type="match status" value="3"/>
</dbReference>
<dbReference type="OrthoDB" id="412680at2759"/>
<evidence type="ECO:0000256" key="4">
    <source>
        <dbReference type="ARBA" id="ARBA00022737"/>
    </source>
</evidence>
<dbReference type="WBParaSite" id="TCLT_0000242301-mRNA-1">
    <property type="protein sequence ID" value="TCLT_0000242301-mRNA-1"/>
    <property type="gene ID" value="TCLT_0000242301"/>
</dbReference>
<dbReference type="PANTHER" id="PTHR13723:SF281">
    <property type="entry name" value="PAPILIN"/>
    <property type="match status" value="1"/>
</dbReference>
<dbReference type="GO" id="GO:0031012">
    <property type="term" value="C:extracellular matrix"/>
    <property type="evidence" value="ECO:0007669"/>
    <property type="project" value="TreeGrafter"/>
</dbReference>
<protein>
    <submittedName>
        <fullName evidence="8">TSP1_spondin domain-containing protein</fullName>
    </submittedName>
</protein>
<dbReference type="Gene3D" id="2.20.100.10">
    <property type="entry name" value="Thrombospondin type-1 (TSP1) repeat"/>
    <property type="match status" value="3"/>
</dbReference>
<dbReference type="GO" id="GO:0004222">
    <property type="term" value="F:metalloendopeptidase activity"/>
    <property type="evidence" value="ECO:0007669"/>
    <property type="project" value="TreeGrafter"/>
</dbReference>
<dbReference type="GO" id="GO:0030198">
    <property type="term" value="P:extracellular matrix organization"/>
    <property type="evidence" value="ECO:0007669"/>
    <property type="project" value="TreeGrafter"/>
</dbReference>
<evidence type="ECO:0000313" key="8">
    <source>
        <dbReference type="WBParaSite" id="TCLT_0000242301-mRNA-1"/>
    </source>
</evidence>
<evidence type="ECO:0000256" key="1">
    <source>
        <dbReference type="ARBA" id="ARBA00004613"/>
    </source>
</evidence>